<dbReference type="AlphaFoldDB" id="A0A9N8VJ97"/>
<organism evidence="1 2">
    <name type="scientific">Ambispora leptoticha</name>
    <dbReference type="NCBI Taxonomy" id="144679"/>
    <lineage>
        <taxon>Eukaryota</taxon>
        <taxon>Fungi</taxon>
        <taxon>Fungi incertae sedis</taxon>
        <taxon>Mucoromycota</taxon>
        <taxon>Glomeromycotina</taxon>
        <taxon>Glomeromycetes</taxon>
        <taxon>Archaeosporales</taxon>
        <taxon>Ambisporaceae</taxon>
        <taxon>Ambispora</taxon>
    </lineage>
</organism>
<sequence>MTWDQRTPEIDGYGTCGHCQKQRTYFYWCSSCEYQRYQKAFPKWTSGNKIIDGVILEIQRDAPSIFSFLEWIPYHKFSEIKEIGQGAFSNVYMATWKEGPRDGPPFFGDFSHSNKSLPMWERRSGIRVALKSLRGSQNIQAEFFNDFKALCRTAPDGEDFENFSLRHIAVGLSVVHAAGLVHRNLHAGNILQDGKNFYIGDGLLSVRSKMGSEENIQVPRNLFNEFDQPDIRISTKIHPEAVYTSRLLRFIDPINSTSFGTDSRVGYEENGGAKSCRYLIVSLTDVASYYAILRI</sequence>
<dbReference type="OrthoDB" id="6718656at2759"/>
<evidence type="ECO:0000313" key="2">
    <source>
        <dbReference type="Proteomes" id="UP000789508"/>
    </source>
</evidence>
<evidence type="ECO:0000313" key="1">
    <source>
        <dbReference type="EMBL" id="CAG8456738.1"/>
    </source>
</evidence>
<gene>
    <name evidence="1" type="ORF">ALEPTO_LOCUS1320</name>
</gene>
<keyword evidence="2" id="KW-1185">Reference proteome</keyword>
<dbReference type="InterPro" id="IPR011009">
    <property type="entry name" value="Kinase-like_dom_sf"/>
</dbReference>
<proteinExistence type="predicted"/>
<dbReference type="Gene3D" id="1.10.510.10">
    <property type="entry name" value="Transferase(Phosphotransferase) domain 1"/>
    <property type="match status" value="1"/>
</dbReference>
<comment type="caution">
    <text evidence="1">The sequence shown here is derived from an EMBL/GenBank/DDBJ whole genome shotgun (WGS) entry which is preliminary data.</text>
</comment>
<dbReference type="SUPFAM" id="SSF56112">
    <property type="entry name" value="Protein kinase-like (PK-like)"/>
    <property type="match status" value="1"/>
</dbReference>
<reference evidence="1" key="1">
    <citation type="submission" date="2021-06" db="EMBL/GenBank/DDBJ databases">
        <authorList>
            <person name="Kallberg Y."/>
            <person name="Tangrot J."/>
            <person name="Rosling A."/>
        </authorList>
    </citation>
    <scope>NUCLEOTIDE SEQUENCE</scope>
    <source>
        <strain evidence="1">FL130A</strain>
    </source>
</reference>
<protein>
    <submittedName>
        <fullName evidence="1">108_t:CDS:1</fullName>
    </submittedName>
</protein>
<name>A0A9N8VJ97_9GLOM</name>
<dbReference type="Proteomes" id="UP000789508">
    <property type="component" value="Unassembled WGS sequence"/>
</dbReference>
<dbReference type="EMBL" id="CAJVPS010000136">
    <property type="protein sequence ID" value="CAG8456738.1"/>
    <property type="molecule type" value="Genomic_DNA"/>
</dbReference>
<accession>A0A9N8VJ97</accession>